<dbReference type="OrthoDB" id="5835829at2759"/>
<dbReference type="Proteomes" id="UP000734854">
    <property type="component" value="Unassembled WGS sequence"/>
</dbReference>
<dbReference type="EMBL" id="JACMSC010000012">
    <property type="protein sequence ID" value="KAG6496886.1"/>
    <property type="molecule type" value="Genomic_DNA"/>
</dbReference>
<evidence type="ECO:0000313" key="3">
    <source>
        <dbReference type="EMBL" id="KAG6496886.1"/>
    </source>
</evidence>
<gene>
    <name evidence="3" type="ORF">ZIOFF_044761</name>
</gene>
<dbReference type="GO" id="GO:0035251">
    <property type="term" value="F:UDP-glucosyltransferase activity"/>
    <property type="evidence" value="ECO:0007669"/>
    <property type="project" value="TreeGrafter"/>
</dbReference>
<dbReference type="InterPro" id="IPR002213">
    <property type="entry name" value="UDP_glucos_trans"/>
</dbReference>
<name>A0A8J5L0I3_ZINOF</name>
<dbReference type="PANTHER" id="PTHR48047">
    <property type="entry name" value="GLYCOSYLTRANSFERASE"/>
    <property type="match status" value="1"/>
</dbReference>
<proteinExistence type="inferred from homology"/>
<organism evidence="3 4">
    <name type="scientific">Zingiber officinale</name>
    <name type="common">Ginger</name>
    <name type="synonym">Amomum zingiber</name>
    <dbReference type="NCBI Taxonomy" id="94328"/>
    <lineage>
        <taxon>Eukaryota</taxon>
        <taxon>Viridiplantae</taxon>
        <taxon>Streptophyta</taxon>
        <taxon>Embryophyta</taxon>
        <taxon>Tracheophyta</taxon>
        <taxon>Spermatophyta</taxon>
        <taxon>Magnoliopsida</taxon>
        <taxon>Liliopsida</taxon>
        <taxon>Zingiberales</taxon>
        <taxon>Zingiberaceae</taxon>
        <taxon>Zingiber</taxon>
    </lineage>
</organism>
<protein>
    <submittedName>
        <fullName evidence="3">Uncharacterized protein</fullName>
    </submittedName>
</protein>
<dbReference type="CDD" id="cd03784">
    <property type="entry name" value="GT1_Gtf-like"/>
    <property type="match status" value="1"/>
</dbReference>
<dbReference type="Pfam" id="PF00201">
    <property type="entry name" value="UDPGT"/>
    <property type="match status" value="1"/>
</dbReference>
<dbReference type="AlphaFoldDB" id="A0A8J5L0I3"/>
<comment type="caution">
    <text evidence="3">The sequence shown here is derived from an EMBL/GenBank/DDBJ whole genome shotgun (WGS) entry which is preliminary data.</text>
</comment>
<evidence type="ECO:0000313" key="4">
    <source>
        <dbReference type="Proteomes" id="UP000734854"/>
    </source>
</evidence>
<evidence type="ECO:0000256" key="1">
    <source>
        <dbReference type="ARBA" id="ARBA00009995"/>
    </source>
</evidence>
<sequence length="460" mass="48968">MSTTGDLHLLVFPFPAQGHLIPLLDLAHHLSVRHHRLTLTVVVTPANLPLLHRFLASTPSASPLVLPLPSSPTLPPGVEHVRQLRAANSSPAALIRALSSLRSDVVAWARSCPHPPTALLSDWFLGWTNHLAADLSVPNLVSYCSNAFAVSAIDFLWRTMPSASASHVTLSALPSTPSFPYACLPAIIRGYVAGDPDWEFTRESFLATAAAWGAAINTFAALDDRYLAHLRRSFGHDRVWAVGPIQLEAAPSDRGGATSISAEEVTAWLDACPPRSVVYICFGSQYTETAAEIGAIAAALERSGVRFVWVIGSGADLPEGFEAGEMGMLIRGWAPQAAILGHAGVGAFVTHCGWNSVMEAAATGVLLLTWPMTAEQFLNAWLLVEVAGVAVRVGEGDGVPAAEDLAKLLVESVSESEAWTEVRARAAELRRKMAEAVAAGGSSYGDREDLLKQLTGEQQT</sequence>
<comment type="similarity">
    <text evidence="1">Belongs to the UDP-glycosyltransferase family.</text>
</comment>
<keyword evidence="4" id="KW-1185">Reference proteome</keyword>
<accession>A0A8J5L0I3</accession>
<reference evidence="3 4" key="1">
    <citation type="submission" date="2020-08" db="EMBL/GenBank/DDBJ databases">
        <title>Plant Genome Project.</title>
        <authorList>
            <person name="Zhang R.-G."/>
        </authorList>
    </citation>
    <scope>NUCLEOTIDE SEQUENCE [LARGE SCALE GENOMIC DNA]</scope>
    <source>
        <tissue evidence="3">Rhizome</tissue>
    </source>
</reference>
<dbReference type="PANTHER" id="PTHR48047:SF28">
    <property type="entry name" value="F11M15.8 PROTEIN"/>
    <property type="match status" value="1"/>
</dbReference>
<dbReference type="FunFam" id="3.40.50.2000:FF:000060">
    <property type="entry name" value="Glycosyltransferase"/>
    <property type="match status" value="1"/>
</dbReference>
<keyword evidence="2" id="KW-0808">Transferase</keyword>
<evidence type="ECO:0000256" key="2">
    <source>
        <dbReference type="ARBA" id="ARBA00022679"/>
    </source>
</evidence>